<evidence type="ECO:0000259" key="2">
    <source>
        <dbReference type="Pfam" id="PF13240"/>
    </source>
</evidence>
<keyword evidence="1" id="KW-1133">Transmembrane helix</keyword>
<dbReference type="InterPro" id="IPR026870">
    <property type="entry name" value="Zinc_ribbon_dom"/>
</dbReference>
<gene>
    <name evidence="3" type="ORF">DF220_09855</name>
</gene>
<protein>
    <submittedName>
        <fullName evidence="3">Zinc ribbon domain-containing protein</fullName>
    </submittedName>
</protein>
<reference evidence="4" key="1">
    <citation type="submission" date="2018-04" db="EMBL/GenBank/DDBJ databases">
        <authorList>
            <person name="Liu S."/>
            <person name="Wang Z."/>
            <person name="Li J."/>
        </authorList>
    </citation>
    <scope>NUCLEOTIDE SEQUENCE [LARGE SCALE GENOMIC DNA]</scope>
    <source>
        <strain evidence="4">S1194</strain>
    </source>
</reference>
<organism evidence="3 4">
    <name type="scientific">Homoserinimonas hongtaonis</name>
    <dbReference type="NCBI Taxonomy" id="2079791"/>
    <lineage>
        <taxon>Bacteria</taxon>
        <taxon>Bacillati</taxon>
        <taxon>Actinomycetota</taxon>
        <taxon>Actinomycetes</taxon>
        <taxon>Micrococcales</taxon>
        <taxon>Microbacteriaceae</taxon>
        <taxon>Homoserinimonas</taxon>
    </lineage>
</organism>
<dbReference type="Proteomes" id="UP000244978">
    <property type="component" value="Unassembled WGS sequence"/>
</dbReference>
<keyword evidence="4" id="KW-1185">Reference proteome</keyword>
<evidence type="ECO:0000313" key="3">
    <source>
        <dbReference type="EMBL" id="PWB98096.1"/>
    </source>
</evidence>
<dbReference type="AlphaFoldDB" id="A0A2U1T2J8"/>
<dbReference type="OrthoDB" id="4374883at2"/>
<name>A0A2U1T2J8_9MICO</name>
<dbReference type="EMBL" id="QEEX01000001">
    <property type="protein sequence ID" value="PWB98096.1"/>
    <property type="molecule type" value="Genomic_DNA"/>
</dbReference>
<feature type="transmembrane region" description="Helical" evidence="1">
    <location>
        <begin position="52"/>
        <end position="75"/>
    </location>
</feature>
<sequence>MPPCPSCGAALETSWKFCIFCGTALTEDAAAIPSAIRPEQAVAVRSQLDIPLLIGIALGAAGAALIVYVAIALFAPR</sequence>
<feature type="domain" description="Zinc-ribbon" evidence="2">
    <location>
        <begin position="4"/>
        <end position="25"/>
    </location>
</feature>
<keyword evidence="1" id="KW-0812">Transmembrane</keyword>
<dbReference type="KEGG" id="salc:C2138_01170"/>
<proteinExistence type="predicted"/>
<comment type="caution">
    <text evidence="3">The sequence shown here is derived from an EMBL/GenBank/DDBJ whole genome shotgun (WGS) entry which is preliminary data.</text>
</comment>
<dbReference type="RefSeq" id="WP_108514874.1">
    <property type="nucleotide sequence ID" value="NZ_CP026951.1"/>
</dbReference>
<evidence type="ECO:0000313" key="4">
    <source>
        <dbReference type="Proteomes" id="UP000244978"/>
    </source>
</evidence>
<keyword evidence="1" id="KW-0472">Membrane</keyword>
<dbReference type="Pfam" id="PF13240">
    <property type="entry name" value="Zn_Ribbon_1"/>
    <property type="match status" value="1"/>
</dbReference>
<accession>A0A2U1T2J8</accession>
<evidence type="ECO:0000256" key="1">
    <source>
        <dbReference type="SAM" id="Phobius"/>
    </source>
</evidence>